<dbReference type="OrthoDB" id="5843397at2759"/>
<organism evidence="3 4">
    <name type="scientific">Anabas testudineus</name>
    <name type="common">Climbing perch</name>
    <name type="synonym">Anthias testudineus</name>
    <dbReference type="NCBI Taxonomy" id="64144"/>
    <lineage>
        <taxon>Eukaryota</taxon>
        <taxon>Metazoa</taxon>
        <taxon>Chordata</taxon>
        <taxon>Craniata</taxon>
        <taxon>Vertebrata</taxon>
        <taxon>Euteleostomi</taxon>
        <taxon>Actinopterygii</taxon>
        <taxon>Neopterygii</taxon>
        <taxon>Teleostei</taxon>
        <taxon>Neoteleostei</taxon>
        <taxon>Acanthomorphata</taxon>
        <taxon>Anabantaria</taxon>
        <taxon>Anabantiformes</taxon>
        <taxon>Anabantoidei</taxon>
        <taxon>Anabantidae</taxon>
        <taxon>Anabas</taxon>
    </lineage>
</organism>
<dbReference type="PANTHER" id="PTHR13771:SF9">
    <property type="entry name" value="INTERCELLULAR ADHESION MOLECULE 5"/>
    <property type="match status" value="1"/>
</dbReference>
<dbReference type="InParanoid" id="A0A3Q1KA69"/>
<dbReference type="InterPro" id="IPR013098">
    <property type="entry name" value="Ig_I-set"/>
</dbReference>
<dbReference type="SUPFAM" id="SSF48726">
    <property type="entry name" value="Immunoglobulin"/>
    <property type="match status" value="3"/>
</dbReference>
<dbReference type="InterPro" id="IPR036179">
    <property type="entry name" value="Ig-like_dom_sf"/>
</dbReference>
<reference evidence="3" key="3">
    <citation type="submission" date="2025-09" db="UniProtKB">
        <authorList>
            <consortium name="Ensembl"/>
        </authorList>
    </citation>
    <scope>IDENTIFICATION</scope>
</reference>
<dbReference type="GO" id="GO:0005178">
    <property type="term" value="F:integrin binding"/>
    <property type="evidence" value="ECO:0007669"/>
    <property type="project" value="InterPro"/>
</dbReference>
<dbReference type="InterPro" id="IPR013783">
    <property type="entry name" value="Ig-like_fold"/>
</dbReference>
<dbReference type="InterPro" id="IPR007110">
    <property type="entry name" value="Ig-like_dom"/>
</dbReference>
<feature type="transmembrane region" description="Helical" evidence="1">
    <location>
        <begin position="438"/>
        <end position="464"/>
    </location>
</feature>
<dbReference type="AlphaFoldDB" id="A0A3Q1KA69"/>
<protein>
    <recommendedName>
        <fullName evidence="2">Ig-like domain-containing protein</fullName>
    </recommendedName>
</protein>
<evidence type="ECO:0000256" key="1">
    <source>
        <dbReference type="SAM" id="Phobius"/>
    </source>
</evidence>
<dbReference type="GO" id="GO:0007155">
    <property type="term" value="P:cell adhesion"/>
    <property type="evidence" value="ECO:0007669"/>
    <property type="project" value="InterPro"/>
</dbReference>
<dbReference type="Pfam" id="PF07679">
    <property type="entry name" value="I-set"/>
    <property type="match status" value="1"/>
</dbReference>
<dbReference type="Gene3D" id="2.60.40.10">
    <property type="entry name" value="Immunoglobulins"/>
    <property type="match status" value="5"/>
</dbReference>
<dbReference type="InterPro" id="IPR047012">
    <property type="entry name" value="ICAM_VCAM"/>
</dbReference>
<keyword evidence="1" id="KW-0472">Membrane</keyword>
<evidence type="ECO:0000313" key="3">
    <source>
        <dbReference type="Ensembl" id="ENSATEP00000030571.2"/>
    </source>
</evidence>
<feature type="domain" description="Ig-like" evidence="2">
    <location>
        <begin position="357"/>
        <end position="435"/>
    </location>
</feature>
<reference evidence="3" key="1">
    <citation type="submission" date="2021-04" db="EMBL/GenBank/DDBJ databases">
        <authorList>
            <consortium name="Wellcome Sanger Institute Data Sharing"/>
        </authorList>
    </citation>
    <scope>NUCLEOTIDE SEQUENCE [LARGE SCALE GENOMIC DNA]</scope>
</reference>
<dbReference type="STRING" id="64144.ENSATEP00000030571"/>
<proteinExistence type="predicted"/>
<keyword evidence="1" id="KW-1133">Transmembrane helix</keyword>
<dbReference type="GeneTree" id="ENSGT00940000159005"/>
<dbReference type="SMART" id="SM00408">
    <property type="entry name" value="IGc2"/>
    <property type="match status" value="2"/>
</dbReference>
<dbReference type="PANTHER" id="PTHR13771">
    <property type="entry name" value="INTERCELLULAR ADHESION MOLECULE"/>
    <property type="match status" value="1"/>
</dbReference>
<evidence type="ECO:0000313" key="4">
    <source>
        <dbReference type="Proteomes" id="UP000265040"/>
    </source>
</evidence>
<evidence type="ECO:0000259" key="2">
    <source>
        <dbReference type="PROSITE" id="PS50835"/>
    </source>
</evidence>
<reference evidence="3" key="2">
    <citation type="submission" date="2025-08" db="UniProtKB">
        <authorList>
            <consortium name="Ensembl"/>
        </authorList>
    </citation>
    <scope>IDENTIFICATION</scope>
</reference>
<name>A0A3Q1KA69_ANATE</name>
<accession>A0A3Q1KA69</accession>
<keyword evidence="4" id="KW-1185">Reference proteome</keyword>
<dbReference type="InterPro" id="IPR003599">
    <property type="entry name" value="Ig_sub"/>
</dbReference>
<keyword evidence="1" id="KW-0812">Transmembrane</keyword>
<dbReference type="Ensembl" id="ENSATET00000031032.3">
    <property type="protein sequence ID" value="ENSATEP00000030571.2"/>
    <property type="gene ID" value="ENSATEG00000021107.3"/>
</dbReference>
<dbReference type="SMART" id="SM00409">
    <property type="entry name" value="IG"/>
    <property type="match status" value="3"/>
</dbReference>
<sequence>MFLVCKSNTCLPSVGAQPFCPIELNPSIVVVKYGDPVSINCSTSNSLVETMGWEAPQGGTGMKPTKHLTWTLERLTEWTIEPSCFINLLPGATTLQVELPLQILYYLAPVQNLTVRWYKGDTLIYTDTFKDPNMKPVNQSSFLNFTMTRRDNGVTLRCEAHMDLEPEGPQLLVSSQEYDITVQCKYFICRLISNVLVLEGETLESKCPVEGNPTPFVTWRKDGKSTNLSIPLSRKDAGEYSVEAEGFSSIHEKVQVLVLCDLVMEDQLFQLRCDITNVAPARSLAVWCGCLPEKNTNCISMIQSPVNVSSTINITLNRSYTNVQFRCEAELNLGLGGPQPPPIMISSPLNITVHSKPVINSSKIPKTMPVFRGYPEELVCEADGHPHPEIKWVYSSDKVARVSDNMLTVSEAGLYNCTATNPVGSDHYVVEVILKEDYLPLIAGFVAVTVVAISVIFLFIYSIYYKNTKMRRYSLKNPRFSNHTGNVAHNGWDTQFPMTKLS</sequence>
<dbReference type="Proteomes" id="UP000265040">
    <property type="component" value="Chromosome 8"/>
</dbReference>
<dbReference type="InterPro" id="IPR003598">
    <property type="entry name" value="Ig_sub2"/>
</dbReference>
<feature type="domain" description="Ig-like" evidence="2">
    <location>
        <begin position="169"/>
        <end position="255"/>
    </location>
</feature>
<dbReference type="PROSITE" id="PS50835">
    <property type="entry name" value="IG_LIKE"/>
    <property type="match status" value="2"/>
</dbReference>